<dbReference type="InterPro" id="IPR036047">
    <property type="entry name" value="F-box-like_dom_sf"/>
</dbReference>
<feature type="domain" description="F-box" evidence="1">
    <location>
        <begin position="205"/>
        <end position="251"/>
    </location>
</feature>
<dbReference type="VEuPathDB" id="FungiDB:M747DRAFT_328544"/>
<dbReference type="Proteomes" id="UP000253845">
    <property type="component" value="Unassembled WGS sequence"/>
</dbReference>
<protein>
    <submittedName>
        <fullName evidence="2">F-box domain protein</fullName>
    </submittedName>
</protein>
<dbReference type="AlphaFoldDB" id="A0A370C925"/>
<dbReference type="SUPFAM" id="SSF81383">
    <property type="entry name" value="F-box domain"/>
    <property type="match status" value="1"/>
</dbReference>
<proteinExistence type="predicted"/>
<dbReference type="EMBL" id="KZ851902">
    <property type="protein sequence ID" value="RDH24308.1"/>
    <property type="molecule type" value="Genomic_DNA"/>
</dbReference>
<reference evidence="2 3" key="1">
    <citation type="submission" date="2018-07" db="EMBL/GenBank/DDBJ databases">
        <title>Section-level genome sequencing of Aspergillus section Nigri to investigate inter- and intra-species variation.</title>
        <authorList>
            <consortium name="DOE Joint Genome Institute"/>
            <person name="Vesth T.C."/>
            <person name="Nybo J.L."/>
            <person name="Theobald S."/>
            <person name="Frisvad J.C."/>
            <person name="Larsen T.O."/>
            <person name="Nielsen K.F."/>
            <person name="Hoof J.B."/>
            <person name="Brandl J."/>
            <person name="Salamov A."/>
            <person name="Riley R."/>
            <person name="Gladden J.M."/>
            <person name="Phatale P."/>
            <person name="Nielsen M.T."/>
            <person name="Lyhne E.K."/>
            <person name="Kogle M.E."/>
            <person name="Strasser K."/>
            <person name="McDonnell E."/>
            <person name="Barry K."/>
            <person name="Clum A."/>
            <person name="Chen C."/>
            <person name="Nolan M."/>
            <person name="Sandor L."/>
            <person name="Kuo A."/>
            <person name="Lipzen A."/>
            <person name="Hainaut M."/>
            <person name="Drula E."/>
            <person name="Tsang A."/>
            <person name="Magnuson J.K."/>
            <person name="Henrissat B."/>
            <person name="Wiebenga A."/>
            <person name="Simmons B.A."/>
            <person name="Makela M.R."/>
            <person name="De vries R.P."/>
            <person name="Grigoriev I.V."/>
            <person name="Mortensen U.H."/>
            <person name="Baker S.E."/>
            <person name="Andersen M.R."/>
        </authorList>
    </citation>
    <scope>NUCLEOTIDE SEQUENCE [LARGE SCALE GENOMIC DNA]</scope>
    <source>
        <strain evidence="2 3">ATCC 13496</strain>
    </source>
</reference>
<evidence type="ECO:0000259" key="1">
    <source>
        <dbReference type="PROSITE" id="PS50181"/>
    </source>
</evidence>
<evidence type="ECO:0000313" key="3">
    <source>
        <dbReference type="Proteomes" id="UP000253845"/>
    </source>
</evidence>
<dbReference type="PROSITE" id="PS50181">
    <property type="entry name" value="FBOX"/>
    <property type="match status" value="1"/>
</dbReference>
<organism evidence="2 3">
    <name type="scientific">Aspergillus niger ATCC 13496</name>
    <dbReference type="NCBI Taxonomy" id="1353008"/>
    <lineage>
        <taxon>Eukaryota</taxon>
        <taxon>Fungi</taxon>
        <taxon>Dikarya</taxon>
        <taxon>Ascomycota</taxon>
        <taxon>Pezizomycotina</taxon>
        <taxon>Eurotiomycetes</taxon>
        <taxon>Eurotiomycetidae</taxon>
        <taxon>Eurotiales</taxon>
        <taxon>Aspergillaceae</taxon>
        <taxon>Aspergillus</taxon>
        <taxon>Aspergillus subgen. Circumdati</taxon>
    </lineage>
</organism>
<gene>
    <name evidence="2" type="ORF">M747DRAFT_328544</name>
</gene>
<dbReference type="InterPro" id="IPR001810">
    <property type="entry name" value="F-box_dom"/>
</dbReference>
<evidence type="ECO:0000313" key="2">
    <source>
        <dbReference type="EMBL" id="RDH24308.1"/>
    </source>
</evidence>
<dbReference type="Gene3D" id="1.20.1280.50">
    <property type="match status" value="1"/>
</dbReference>
<accession>A0A370C925</accession>
<name>A0A370C925_ASPNG</name>
<sequence>MAFDCYCAICGVGFCGMHIEAPSETALERRRRWIEKRCRALQAGEDFRQVSHEGEENEEPVRSYDPRIVGWDNISWLYKAHCLGVDENAKSGAPKAFLSDEGYYADIGEFVVKAKSDGSRSRSQRVYSCYGHGSEEAPGPVLPFHWGCFEILTRALTGTTDTKNVNLDVLYNIMTPLCNMSGNMETNSGLKTPFAKLDLRDRKPISPFGKLPLEIVYQICKFLPSDSLKALAEASLYIHLVTQDNLFWKQFMQSNMPWFWELQAAKNQKIPADLNYKRMYMWLDKMTAPRYGMDDVKLIGVANRRRIWGVCEDLADRYSKSLNQPTACEMPDRWLPTTRFNLSVRHVVTDSTIYGDLVTRVTWRYGINHK</sequence>